<dbReference type="EMBL" id="PPSL01000002">
    <property type="protein sequence ID" value="PQJ11630.1"/>
    <property type="molecule type" value="Genomic_DNA"/>
</dbReference>
<evidence type="ECO:0000259" key="1">
    <source>
        <dbReference type="PROSITE" id="PS51819"/>
    </source>
</evidence>
<feature type="domain" description="VOC" evidence="1">
    <location>
        <begin position="4"/>
        <end position="123"/>
    </location>
</feature>
<dbReference type="PROSITE" id="PS51819">
    <property type="entry name" value="VOC"/>
    <property type="match status" value="1"/>
</dbReference>
<sequence length="124" mass="13783">MNIPIGHNVIMPYLMLTDAMAFAAFMNKVFDAEKTFSKQREDSEAVMHSELQVNGATIMFCDATEQWQPQTANMFIYVPDADATYAKALEAGATSVMPPTDQNYGRACGVTDPFGNTWWITSIQ</sequence>
<keyword evidence="3" id="KW-1185">Reference proteome</keyword>
<gene>
    <name evidence="2" type="ORF">CJD36_007490</name>
</gene>
<dbReference type="Gene3D" id="3.30.720.120">
    <property type="match status" value="1"/>
</dbReference>
<comment type="caution">
    <text evidence="2">The sequence shown here is derived from an EMBL/GenBank/DDBJ whole genome shotgun (WGS) entry which is preliminary data.</text>
</comment>
<dbReference type="InterPro" id="IPR029068">
    <property type="entry name" value="Glyas_Bleomycin-R_OHBP_Dase"/>
</dbReference>
<dbReference type="PANTHER" id="PTHR34109:SF1">
    <property type="entry name" value="VOC DOMAIN-CONTAINING PROTEIN"/>
    <property type="match status" value="1"/>
</dbReference>
<dbReference type="Pfam" id="PF00903">
    <property type="entry name" value="Glyoxalase"/>
    <property type="match status" value="1"/>
</dbReference>
<dbReference type="Gene3D" id="3.30.720.110">
    <property type="match status" value="1"/>
</dbReference>
<dbReference type="RefSeq" id="WP_105038510.1">
    <property type="nucleotide sequence ID" value="NZ_PPSL01000002.1"/>
</dbReference>
<evidence type="ECO:0000313" key="2">
    <source>
        <dbReference type="EMBL" id="PQJ11630.1"/>
    </source>
</evidence>
<proteinExistence type="predicted"/>
<dbReference type="InterPro" id="IPR037523">
    <property type="entry name" value="VOC_core"/>
</dbReference>
<protein>
    <submittedName>
        <fullName evidence="2">VOC family protein</fullName>
    </submittedName>
</protein>
<dbReference type="AlphaFoldDB" id="A0A2S7SXH8"/>
<evidence type="ECO:0000313" key="3">
    <source>
        <dbReference type="Proteomes" id="UP000239872"/>
    </source>
</evidence>
<dbReference type="SUPFAM" id="SSF54593">
    <property type="entry name" value="Glyoxalase/Bleomycin resistance protein/Dihydroxybiphenyl dioxygenase"/>
    <property type="match status" value="1"/>
</dbReference>
<dbReference type="PANTHER" id="PTHR34109">
    <property type="entry name" value="BNAUNNG04460D PROTEIN-RELATED"/>
    <property type="match status" value="1"/>
</dbReference>
<dbReference type="InterPro" id="IPR004360">
    <property type="entry name" value="Glyas_Fos-R_dOase_dom"/>
</dbReference>
<dbReference type="CDD" id="cd07246">
    <property type="entry name" value="VOC_like"/>
    <property type="match status" value="1"/>
</dbReference>
<accession>A0A2S7SXH8</accession>
<name>A0A2S7SXH8_9BACT</name>
<reference evidence="2 3" key="1">
    <citation type="submission" date="2018-01" db="EMBL/GenBank/DDBJ databases">
        <title>A novel member of the phylum Bacteroidetes isolated from glacier ice.</title>
        <authorList>
            <person name="Liu Q."/>
            <person name="Xin Y.-H."/>
        </authorList>
    </citation>
    <scope>NUCLEOTIDE SEQUENCE [LARGE SCALE GENOMIC DNA]</scope>
    <source>
        <strain evidence="2 3">RB1R16</strain>
    </source>
</reference>
<organism evidence="2 3">
    <name type="scientific">Flavipsychrobacter stenotrophus</name>
    <dbReference type="NCBI Taxonomy" id="2077091"/>
    <lineage>
        <taxon>Bacteria</taxon>
        <taxon>Pseudomonadati</taxon>
        <taxon>Bacteroidota</taxon>
        <taxon>Chitinophagia</taxon>
        <taxon>Chitinophagales</taxon>
        <taxon>Chitinophagaceae</taxon>
        <taxon>Flavipsychrobacter</taxon>
    </lineage>
</organism>
<dbReference type="OrthoDB" id="9795306at2"/>
<dbReference type="Proteomes" id="UP000239872">
    <property type="component" value="Unassembled WGS sequence"/>
</dbReference>